<feature type="transmembrane region" description="Helical" evidence="1">
    <location>
        <begin position="116"/>
        <end position="134"/>
    </location>
</feature>
<evidence type="ECO:0000313" key="2">
    <source>
        <dbReference type="EMBL" id="OGG23936.1"/>
    </source>
</evidence>
<feature type="transmembrane region" description="Helical" evidence="1">
    <location>
        <begin position="263"/>
        <end position="282"/>
    </location>
</feature>
<feature type="transmembrane region" description="Helical" evidence="1">
    <location>
        <begin position="289"/>
        <end position="307"/>
    </location>
</feature>
<sequence length="477" mass="54056">MSLSKFLQTILIITAGVIFIFFVSWHWKLGLIRYFDVDEFAHLHWTSHMLMGNRPYIDFLSFFPPGFWIFLSPVFVKGWGTVQPILSARILMFFIFLGNAAAAGVLFYILRKNSFAIFPALLFAFLPLPMDKIIEIRPDNLATLLLLAGLILQVQRRALWSGVCYGLSLLVLTKIAPTVIFAFLVLFFLERRRVPSFLLGLALPLSVFGVWAISTGHFSTIWYSLVNLPLEANKLANIFFMGPDLFFYPNNIYYGQGGVNTGLIVNHALWLFGIGIGAYRLLQFSREELLPAGIFILNVALYVLYIPLKHAQYLIPIALFVALYGADGLLLIWKKLSRHPLGAVSGFALFLMGLIGLYQTFLLVNKPKLSWTNVEMLSNLEKVWQTVPKNEYILDLDGSTLYYPDPYYACCLPFGQWQGFLSQPLPSLSKALETTKTKYIFQGSLKRVTTLQPTDQAYITDHYTISSMGGELLWMSP</sequence>
<protein>
    <recommendedName>
        <fullName evidence="4">Glycosyltransferase RgtA/B/C/D-like domain-containing protein</fullName>
    </recommendedName>
</protein>
<name>A0A1F6AH60_9BACT</name>
<feature type="transmembrane region" description="Helical" evidence="1">
    <location>
        <begin position="7"/>
        <end position="27"/>
    </location>
</feature>
<evidence type="ECO:0000313" key="3">
    <source>
        <dbReference type="Proteomes" id="UP000178759"/>
    </source>
</evidence>
<dbReference type="STRING" id="1798392.A3A79_01915"/>
<evidence type="ECO:0000256" key="1">
    <source>
        <dbReference type="SAM" id="Phobius"/>
    </source>
</evidence>
<feature type="transmembrane region" description="Helical" evidence="1">
    <location>
        <begin position="56"/>
        <end position="76"/>
    </location>
</feature>
<feature type="transmembrane region" description="Helical" evidence="1">
    <location>
        <begin position="340"/>
        <end position="358"/>
    </location>
</feature>
<feature type="transmembrane region" description="Helical" evidence="1">
    <location>
        <begin position="313"/>
        <end position="333"/>
    </location>
</feature>
<reference evidence="2 3" key="1">
    <citation type="journal article" date="2016" name="Nat. Commun.">
        <title>Thousands of microbial genomes shed light on interconnected biogeochemical processes in an aquifer system.</title>
        <authorList>
            <person name="Anantharaman K."/>
            <person name="Brown C.T."/>
            <person name="Hug L.A."/>
            <person name="Sharon I."/>
            <person name="Castelle C.J."/>
            <person name="Probst A.J."/>
            <person name="Thomas B.C."/>
            <person name="Singh A."/>
            <person name="Wilkins M.J."/>
            <person name="Karaoz U."/>
            <person name="Brodie E.L."/>
            <person name="Williams K.H."/>
            <person name="Hubbard S.S."/>
            <person name="Banfield J.F."/>
        </authorList>
    </citation>
    <scope>NUCLEOTIDE SEQUENCE [LARGE SCALE GENOMIC DNA]</scope>
</reference>
<feature type="transmembrane region" description="Helical" evidence="1">
    <location>
        <begin position="165"/>
        <end position="189"/>
    </location>
</feature>
<evidence type="ECO:0008006" key="4">
    <source>
        <dbReference type="Google" id="ProtNLM"/>
    </source>
</evidence>
<keyword evidence="1" id="KW-1133">Transmembrane helix</keyword>
<dbReference type="AlphaFoldDB" id="A0A1F6AH60"/>
<accession>A0A1F6AH60</accession>
<proteinExistence type="predicted"/>
<dbReference type="EMBL" id="MFJV01000001">
    <property type="protein sequence ID" value="OGG23936.1"/>
    <property type="molecule type" value="Genomic_DNA"/>
</dbReference>
<comment type="caution">
    <text evidence="2">The sequence shown here is derived from an EMBL/GenBank/DDBJ whole genome shotgun (WGS) entry which is preliminary data.</text>
</comment>
<feature type="transmembrane region" description="Helical" evidence="1">
    <location>
        <begin position="201"/>
        <end position="225"/>
    </location>
</feature>
<keyword evidence="1" id="KW-0812">Transmembrane</keyword>
<feature type="transmembrane region" description="Helical" evidence="1">
    <location>
        <begin position="88"/>
        <end position="110"/>
    </location>
</feature>
<organism evidence="2 3">
    <name type="scientific">Candidatus Gottesmanbacteria bacterium RIFCSPLOWO2_01_FULL_43_11b</name>
    <dbReference type="NCBI Taxonomy" id="1798392"/>
    <lineage>
        <taxon>Bacteria</taxon>
        <taxon>Candidatus Gottesmaniibacteriota</taxon>
    </lineage>
</organism>
<keyword evidence="1" id="KW-0472">Membrane</keyword>
<gene>
    <name evidence="2" type="ORF">A3A79_01915</name>
</gene>
<dbReference type="Proteomes" id="UP000178759">
    <property type="component" value="Unassembled WGS sequence"/>
</dbReference>